<name>A0AAF1BZP5_9CORY</name>
<evidence type="ECO:0000256" key="1">
    <source>
        <dbReference type="SAM" id="MobiDB-lite"/>
    </source>
</evidence>
<gene>
    <name evidence="2" type="ORF">CYJ47_03785</name>
</gene>
<evidence type="ECO:0000313" key="2">
    <source>
        <dbReference type="EMBL" id="WOT02900.1"/>
    </source>
</evidence>
<reference evidence="2" key="1">
    <citation type="submission" date="2017-12" db="EMBL/GenBank/DDBJ databases">
        <authorList>
            <person name="Thomas-White K."/>
            <person name="Wolfe A.J."/>
        </authorList>
    </citation>
    <scope>NUCLEOTIDE SEQUENCE</scope>
    <source>
        <strain evidence="2">UMB0763</strain>
    </source>
</reference>
<reference evidence="2" key="2">
    <citation type="submission" date="2023-10" db="EMBL/GenBank/DDBJ databases">
        <authorList>
            <person name="Choi B."/>
        </authorList>
    </citation>
    <scope>NUCLEOTIDE SEQUENCE</scope>
    <source>
        <strain evidence="2">UMB0763</strain>
    </source>
</reference>
<feature type="compositionally biased region" description="Polar residues" evidence="1">
    <location>
        <begin position="13"/>
        <end position="22"/>
    </location>
</feature>
<proteinExistence type="predicted"/>
<feature type="region of interest" description="Disordered" evidence="1">
    <location>
        <begin position="40"/>
        <end position="67"/>
    </location>
</feature>
<evidence type="ECO:0008006" key="4">
    <source>
        <dbReference type="Google" id="ProtNLM"/>
    </source>
</evidence>
<feature type="region of interest" description="Disordered" evidence="1">
    <location>
        <begin position="1"/>
        <end position="28"/>
    </location>
</feature>
<dbReference type="KEGG" id="cpyr:CYJ47_03785"/>
<evidence type="ECO:0000313" key="3">
    <source>
        <dbReference type="Proteomes" id="UP000234560"/>
    </source>
</evidence>
<accession>A0AAF1BZP5</accession>
<protein>
    <recommendedName>
        <fullName evidence="4">SPOR domain-containing protein</fullName>
    </recommendedName>
</protein>
<organism evidence="2 3">
    <name type="scientific">Corynebacterium pyruviciproducens</name>
    <dbReference type="NCBI Taxonomy" id="598660"/>
    <lineage>
        <taxon>Bacteria</taxon>
        <taxon>Bacillati</taxon>
        <taxon>Actinomycetota</taxon>
        <taxon>Actinomycetes</taxon>
        <taxon>Mycobacteriales</taxon>
        <taxon>Corynebacteriaceae</taxon>
        <taxon>Corynebacterium</taxon>
    </lineage>
</organism>
<dbReference type="EMBL" id="CP136958">
    <property type="protein sequence ID" value="WOT02900.1"/>
    <property type="molecule type" value="Genomic_DNA"/>
</dbReference>
<dbReference type="AlphaFoldDB" id="A0AAF1BZP5"/>
<dbReference type="Proteomes" id="UP000234560">
    <property type="component" value="Chromosome"/>
</dbReference>
<sequence length="67" mass="7650">MSEKWYFNVETGEVQQGKQSGWDNRMGPYDTEAEARQALDTAAKRTEAADAKEAEEEDWGKPPAWEK</sequence>
<feature type="compositionally biased region" description="Basic and acidic residues" evidence="1">
    <location>
        <begin position="40"/>
        <end position="52"/>
    </location>
</feature>
<dbReference type="RefSeq" id="WP_016457802.1">
    <property type="nucleotide sequence ID" value="NZ_CAMIHY010000071.1"/>
</dbReference>